<evidence type="ECO:0000256" key="7">
    <source>
        <dbReference type="ARBA" id="ARBA00022756"/>
    </source>
</evidence>
<organism evidence="10 11">
    <name type="scientific">Thermoflavimicrobium dichotomicum</name>
    <dbReference type="NCBI Taxonomy" id="46223"/>
    <lineage>
        <taxon>Bacteria</taxon>
        <taxon>Bacillati</taxon>
        <taxon>Bacillota</taxon>
        <taxon>Bacilli</taxon>
        <taxon>Bacillales</taxon>
        <taxon>Thermoactinomycetaceae</taxon>
        <taxon>Thermoflavimicrobium</taxon>
    </lineage>
</organism>
<dbReference type="GO" id="GO:0009102">
    <property type="term" value="P:biotin biosynthetic process"/>
    <property type="evidence" value="ECO:0007669"/>
    <property type="project" value="UniProtKB-UniRule"/>
</dbReference>
<evidence type="ECO:0000259" key="9">
    <source>
        <dbReference type="Pfam" id="PF08241"/>
    </source>
</evidence>
<dbReference type="Pfam" id="PF08241">
    <property type="entry name" value="Methyltransf_11"/>
    <property type="match status" value="1"/>
</dbReference>
<keyword evidence="6 8" id="KW-0949">S-adenosyl-L-methionine</keyword>
<dbReference type="UniPathway" id="UPA00078"/>
<sequence length="281" mass="32941">MEVYIDKQWVAKRFNRAAFTYDEHAVIQRRMAYQLLWQLRNSAWCGQHILEIGCGTGYLTQLLLDYYPEVKITAVDLADNMVQLAREKVSPLSRVQFIVEDAEEMEWKENSFDLIISNATIHWFQSPLKAIRKWRKALTTQGALLLSTYGPDTLQELADLFRKVENDMGVVPGVHILPFYPSDIWEGFFRQGGYADVDSKEKWLRQLYPSCRDFLYTIKATGESFSDMRRNIITSSHILQEVMDKYSLAFRWKKKVYATYHMIFISGRKTGNPMPKNQEMY</sequence>
<dbReference type="GO" id="GO:0102130">
    <property type="term" value="F:malonyl-CoA methyltransferase activity"/>
    <property type="evidence" value="ECO:0007669"/>
    <property type="project" value="UniProtKB-EC"/>
</dbReference>
<evidence type="ECO:0000256" key="4">
    <source>
        <dbReference type="ARBA" id="ARBA00022603"/>
    </source>
</evidence>
<dbReference type="InterPro" id="IPR029063">
    <property type="entry name" value="SAM-dependent_MTases_sf"/>
</dbReference>
<feature type="domain" description="Methyltransferase type 11" evidence="9">
    <location>
        <begin position="50"/>
        <end position="145"/>
    </location>
</feature>
<dbReference type="HAMAP" id="MF_00835">
    <property type="entry name" value="BioC"/>
    <property type="match status" value="1"/>
</dbReference>
<evidence type="ECO:0000313" key="11">
    <source>
        <dbReference type="Proteomes" id="UP000199545"/>
    </source>
</evidence>
<keyword evidence="5 8" id="KW-0808">Transferase</keyword>
<dbReference type="PANTHER" id="PTHR43861">
    <property type="entry name" value="TRANS-ACONITATE 2-METHYLTRANSFERASE-RELATED"/>
    <property type="match status" value="1"/>
</dbReference>
<evidence type="ECO:0000256" key="1">
    <source>
        <dbReference type="ARBA" id="ARBA00000852"/>
    </source>
</evidence>
<dbReference type="InterPro" id="IPR013216">
    <property type="entry name" value="Methyltransf_11"/>
</dbReference>
<dbReference type="Gene3D" id="3.40.50.150">
    <property type="entry name" value="Vaccinia Virus protein VP39"/>
    <property type="match status" value="1"/>
</dbReference>
<keyword evidence="7 8" id="KW-0093">Biotin biosynthesis</keyword>
<comment type="similarity">
    <text evidence="8">Belongs to the methyltransferase superfamily.</text>
</comment>
<proteinExistence type="inferred from homology"/>
<dbReference type="GO" id="GO:0010340">
    <property type="term" value="F:carboxyl-O-methyltransferase activity"/>
    <property type="evidence" value="ECO:0007669"/>
    <property type="project" value="UniProtKB-UniRule"/>
</dbReference>
<dbReference type="Proteomes" id="UP000199545">
    <property type="component" value="Unassembled WGS sequence"/>
</dbReference>
<evidence type="ECO:0000256" key="3">
    <source>
        <dbReference type="ARBA" id="ARBA00012327"/>
    </source>
</evidence>
<evidence type="ECO:0000256" key="8">
    <source>
        <dbReference type="HAMAP-Rule" id="MF_00835"/>
    </source>
</evidence>
<evidence type="ECO:0000313" key="10">
    <source>
        <dbReference type="EMBL" id="SFI60388.1"/>
    </source>
</evidence>
<dbReference type="SUPFAM" id="SSF53335">
    <property type="entry name" value="S-adenosyl-L-methionine-dependent methyltransferases"/>
    <property type="match status" value="1"/>
</dbReference>
<evidence type="ECO:0000256" key="2">
    <source>
        <dbReference type="ARBA" id="ARBA00004746"/>
    </source>
</evidence>
<dbReference type="AlphaFoldDB" id="A0A1I3JK65"/>
<dbReference type="EC" id="2.1.1.197" evidence="3 8"/>
<keyword evidence="11" id="KW-1185">Reference proteome</keyword>
<dbReference type="GO" id="GO:0032259">
    <property type="term" value="P:methylation"/>
    <property type="evidence" value="ECO:0007669"/>
    <property type="project" value="UniProtKB-KW"/>
</dbReference>
<dbReference type="NCBIfam" id="TIGR02072">
    <property type="entry name" value="BioC"/>
    <property type="match status" value="1"/>
</dbReference>
<gene>
    <name evidence="8" type="primary">bioC</name>
    <name evidence="10" type="ORF">SAMN05421852_10195</name>
</gene>
<evidence type="ECO:0000256" key="6">
    <source>
        <dbReference type="ARBA" id="ARBA00022691"/>
    </source>
</evidence>
<dbReference type="STRING" id="46223.SAMN05421852_10195"/>
<keyword evidence="4 8" id="KW-0489">Methyltransferase</keyword>
<dbReference type="OrthoDB" id="9760689at2"/>
<comment type="pathway">
    <text evidence="2 8">Cofactor biosynthesis; biotin biosynthesis.</text>
</comment>
<reference evidence="10 11" key="1">
    <citation type="submission" date="2016-10" db="EMBL/GenBank/DDBJ databases">
        <authorList>
            <person name="de Groot N.N."/>
        </authorList>
    </citation>
    <scope>NUCLEOTIDE SEQUENCE [LARGE SCALE GENOMIC DNA]</scope>
    <source>
        <strain evidence="10 11">DSM 44778</strain>
    </source>
</reference>
<protein>
    <recommendedName>
        <fullName evidence="3 8">Malonyl-[acyl-carrier protein] O-methyltransferase</fullName>
        <shortName evidence="8">Malonyl-ACP O-methyltransferase</shortName>
        <ecNumber evidence="3 8">2.1.1.197</ecNumber>
    </recommendedName>
    <alternativeName>
        <fullName evidence="8">Biotin synthesis protein BioC</fullName>
    </alternativeName>
</protein>
<comment type="function">
    <text evidence="8">Converts the free carboxyl group of a malonyl-thioester to its methyl ester by transfer of a methyl group from S-adenosyl-L-methionine (SAM). It allows to synthesize pimeloyl-ACP via the fatty acid synthetic pathway.</text>
</comment>
<dbReference type="InterPro" id="IPR011814">
    <property type="entry name" value="BioC"/>
</dbReference>
<name>A0A1I3JK65_9BACL</name>
<dbReference type="EMBL" id="FORR01000001">
    <property type="protein sequence ID" value="SFI60388.1"/>
    <property type="molecule type" value="Genomic_DNA"/>
</dbReference>
<dbReference type="RefSeq" id="WP_093227038.1">
    <property type="nucleotide sequence ID" value="NZ_FORR01000001.1"/>
</dbReference>
<comment type="catalytic activity">
    <reaction evidence="1 8">
        <text>malonyl-[ACP] + S-adenosyl-L-methionine = malonyl-[ACP] methyl ester + S-adenosyl-L-homocysteine</text>
        <dbReference type="Rhea" id="RHEA:17105"/>
        <dbReference type="Rhea" id="RHEA-COMP:9623"/>
        <dbReference type="Rhea" id="RHEA-COMP:9954"/>
        <dbReference type="ChEBI" id="CHEBI:57856"/>
        <dbReference type="ChEBI" id="CHEBI:59789"/>
        <dbReference type="ChEBI" id="CHEBI:78449"/>
        <dbReference type="ChEBI" id="CHEBI:78845"/>
        <dbReference type="EC" id="2.1.1.197"/>
    </reaction>
</comment>
<dbReference type="CDD" id="cd02440">
    <property type="entry name" value="AdoMet_MTases"/>
    <property type="match status" value="1"/>
</dbReference>
<accession>A0A1I3JK65</accession>
<evidence type="ECO:0000256" key="5">
    <source>
        <dbReference type="ARBA" id="ARBA00022679"/>
    </source>
</evidence>